<sequence length="416" mass="42467">MERSLGGITDPTPNEAVTMPLVSGNGRFGGCCRLGFSSFGLRSTMRLTAAALLASGVLLSAQPAVTVIGTTGAGWQPVSSASFCNGASYDGVAANVVYWSTGTGAHTGTPSSPRIPLSRLEVWSFPDGTPDWNVLLGAGTYTSTMMFGASANYPIESTGIYPSSDPKTRTILFANSPLGTTVSMLAPASFGLVGRDGHSYIASQVLQGDRFVVGVALLRDSLHPETILAGFNQDSGYGDGDFQDQVVSFAVSGGPTNHAPEASNLSAAETYAEDSALPLTDIVVRDVDSPSLTVTLKLSNPAAGSLTTATADGVSSTYDSNTGVWTASGAIAGLNSLLAGVTFEPAIDFNADLTIVTSVSDGPNRIGGVKKLKGKVANDAPLADSQSVTAYAGTPKTIALTGDDGDPEVTQSLSFA</sequence>
<proteinExistence type="predicted"/>
<accession>D3W8K6</accession>
<organism evidence="1">
    <name type="scientific">uncultured prokaryote EC6</name>
    <dbReference type="NCBI Taxonomy" id="672204"/>
    <lineage>
        <taxon>unclassified sequences</taxon>
        <taxon>environmental samples</taxon>
    </lineage>
</organism>
<name>D3W8K6_9ZZZZ</name>
<dbReference type="EMBL" id="GQ869384">
    <property type="protein sequence ID" value="ACX33955.1"/>
    <property type="molecule type" value="Genomic_DNA"/>
</dbReference>
<reference evidence="1" key="1">
    <citation type="journal article" date="2010" name="Appl. Environ. Microbiol.">
        <title>Expanding small-molecule functional metagenomics through parallel screening of broad-host-range cosmid environmental DNA libraries in diverse proteobacteria.</title>
        <authorList>
            <person name="Craig J.W."/>
            <person name="Chang F.Y."/>
            <person name="Kim J.H."/>
            <person name="Obiajulu S.C."/>
            <person name="Brady S.F."/>
        </authorList>
    </citation>
    <scope>NUCLEOTIDE SEQUENCE</scope>
</reference>
<evidence type="ECO:0000313" key="1">
    <source>
        <dbReference type="EMBL" id="ACX33955.1"/>
    </source>
</evidence>
<dbReference type="AlphaFoldDB" id="D3W8K6"/>
<feature type="non-terminal residue" evidence="1">
    <location>
        <position position="416"/>
    </location>
</feature>
<protein>
    <submittedName>
        <fullName evidence="1">Uncharacterized protein</fullName>
    </submittedName>
</protein>